<reference evidence="3" key="1">
    <citation type="submission" date="2023-06" db="EMBL/GenBank/DDBJ databases">
        <authorList>
            <person name="Kurt Z."/>
        </authorList>
    </citation>
    <scope>NUCLEOTIDE SEQUENCE</scope>
</reference>
<protein>
    <submittedName>
        <fullName evidence="3">Rac/Rho-like protein</fullName>
    </submittedName>
    <submittedName>
        <fullName evidence="4">Rac/Rho-like_protein</fullName>
    </submittedName>
</protein>
<gene>
    <name evidence="3" type="ORF">HINF_LOCUS49322</name>
    <name evidence="4" type="ORF">HINF_LOCUS72369</name>
</gene>
<evidence type="ECO:0000313" key="4">
    <source>
        <dbReference type="EMBL" id="CAL6103882.1"/>
    </source>
</evidence>
<dbReference type="Proteomes" id="UP001642409">
    <property type="component" value="Unassembled WGS sequence"/>
</dbReference>
<dbReference type="Gene3D" id="3.40.50.300">
    <property type="entry name" value="P-loop containing nucleotide triphosphate hydrolases"/>
    <property type="match status" value="1"/>
</dbReference>
<dbReference type="EMBL" id="CAXDID020000573">
    <property type="protein sequence ID" value="CAL6103882.1"/>
    <property type="molecule type" value="Genomic_DNA"/>
</dbReference>
<name>A0AA86UR99_9EUKA</name>
<organism evidence="3">
    <name type="scientific">Hexamita inflata</name>
    <dbReference type="NCBI Taxonomy" id="28002"/>
    <lineage>
        <taxon>Eukaryota</taxon>
        <taxon>Metamonada</taxon>
        <taxon>Diplomonadida</taxon>
        <taxon>Hexamitidae</taxon>
        <taxon>Hexamitinae</taxon>
        <taxon>Hexamita</taxon>
    </lineage>
</organism>
<sequence length="250" mass="29133">MQNICNIQIQVANQLTDCGWTNVTRFTTFCIECFKAMVKHSIYYIKCVNVSRISYQCSYIVWIIYHFIISLQWNTNSFKLPSLAIKPCIGPCRHFLHQFYKLYNSCYVPVVRQDYKGQCRINSQLVHYVLDTISDDTCARMRQFKYSETDLFVICYSVTDKSSFEHIRSKWVPEIRLYSEAPLIILGTEPELLNGNELVQSEGEISELVEEIGAQMHLISSCKLNYNMQLVIHQALHVLLEKQSEQQSAK</sequence>
<dbReference type="InterPro" id="IPR001806">
    <property type="entry name" value="Small_GTPase"/>
</dbReference>
<dbReference type="GO" id="GO:0005525">
    <property type="term" value="F:GTP binding"/>
    <property type="evidence" value="ECO:0007669"/>
    <property type="project" value="UniProtKB-KW"/>
</dbReference>
<proteinExistence type="predicted"/>
<dbReference type="SMART" id="SM00174">
    <property type="entry name" value="RHO"/>
    <property type="match status" value="1"/>
</dbReference>
<dbReference type="Pfam" id="PF00071">
    <property type="entry name" value="Ras"/>
    <property type="match status" value="1"/>
</dbReference>
<keyword evidence="2" id="KW-0342">GTP-binding</keyword>
<dbReference type="InterPro" id="IPR003578">
    <property type="entry name" value="Small_GTPase_Rho"/>
</dbReference>
<evidence type="ECO:0000313" key="5">
    <source>
        <dbReference type="Proteomes" id="UP001642409"/>
    </source>
</evidence>
<keyword evidence="1" id="KW-0547">Nucleotide-binding</keyword>
<dbReference type="SUPFAM" id="SSF52540">
    <property type="entry name" value="P-loop containing nucleoside triphosphate hydrolases"/>
    <property type="match status" value="1"/>
</dbReference>
<comment type="caution">
    <text evidence="3">The sequence shown here is derived from an EMBL/GenBank/DDBJ whole genome shotgun (WGS) entry which is preliminary data.</text>
</comment>
<dbReference type="GO" id="GO:0007264">
    <property type="term" value="P:small GTPase-mediated signal transduction"/>
    <property type="evidence" value="ECO:0007669"/>
    <property type="project" value="InterPro"/>
</dbReference>
<dbReference type="GO" id="GO:0003924">
    <property type="term" value="F:GTPase activity"/>
    <property type="evidence" value="ECO:0007669"/>
    <property type="project" value="InterPro"/>
</dbReference>
<evidence type="ECO:0000256" key="2">
    <source>
        <dbReference type="ARBA" id="ARBA00023134"/>
    </source>
</evidence>
<dbReference type="AlphaFoldDB" id="A0AA86UR99"/>
<evidence type="ECO:0000256" key="1">
    <source>
        <dbReference type="ARBA" id="ARBA00022741"/>
    </source>
</evidence>
<evidence type="ECO:0000313" key="3">
    <source>
        <dbReference type="EMBL" id="CAI9961677.1"/>
    </source>
</evidence>
<reference evidence="4 5" key="2">
    <citation type="submission" date="2024-07" db="EMBL/GenBank/DDBJ databases">
        <authorList>
            <person name="Akdeniz Z."/>
        </authorList>
    </citation>
    <scope>NUCLEOTIDE SEQUENCE [LARGE SCALE GENOMIC DNA]</scope>
</reference>
<dbReference type="PANTHER" id="PTHR24072">
    <property type="entry name" value="RHO FAMILY GTPASE"/>
    <property type="match status" value="1"/>
</dbReference>
<keyword evidence="5" id="KW-1185">Reference proteome</keyword>
<dbReference type="EMBL" id="CATOUU010000943">
    <property type="protein sequence ID" value="CAI9961677.1"/>
    <property type="molecule type" value="Genomic_DNA"/>
</dbReference>
<accession>A0AA86UR99</accession>
<dbReference type="InterPro" id="IPR027417">
    <property type="entry name" value="P-loop_NTPase"/>
</dbReference>